<dbReference type="InterPro" id="IPR009057">
    <property type="entry name" value="Homeodomain-like_sf"/>
</dbReference>
<evidence type="ECO:0000256" key="4">
    <source>
        <dbReference type="PROSITE-ProRule" id="PRU00335"/>
    </source>
</evidence>
<dbReference type="SUPFAM" id="SSF46689">
    <property type="entry name" value="Homeodomain-like"/>
    <property type="match status" value="1"/>
</dbReference>
<keyword evidence="7" id="KW-1185">Reference proteome</keyword>
<dbReference type="Gene3D" id="1.10.357.10">
    <property type="entry name" value="Tetracycline Repressor, domain 2"/>
    <property type="match status" value="1"/>
</dbReference>
<evidence type="ECO:0000256" key="3">
    <source>
        <dbReference type="ARBA" id="ARBA00023163"/>
    </source>
</evidence>
<dbReference type="PANTHER" id="PTHR47506:SF3">
    <property type="entry name" value="HTH-TYPE TRANSCRIPTIONAL REGULATOR LMRA"/>
    <property type="match status" value="1"/>
</dbReference>
<gene>
    <name evidence="6" type="ORF">GCM10008957_31040</name>
</gene>
<dbReference type="AlphaFoldDB" id="A0A918F7F2"/>
<sequence length="175" mass="19095">MAAALELYRTFGVGGTTLKNVSDASEVPLGNLYYYFKTRSQLVLAVLDECEHELQTLLKRLSGLSPVAWLDAYFEWLLTDPAAAARFGCPFGALALELRALSDPAADRAAETVETYFRAVCVQTVALGLPLTFADDLFTAVQGSYTVARVRGDAAFFQASIQRLRDRTMQTIGAV</sequence>
<dbReference type="Proteomes" id="UP000603865">
    <property type="component" value="Unassembled WGS sequence"/>
</dbReference>
<comment type="caution">
    <text evidence="6">The sequence shown here is derived from an EMBL/GenBank/DDBJ whole genome shotgun (WGS) entry which is preliminary data.</text>
</comment>
<dbReference type="Pfam" id="PF00440">
    <property type="entry name" value="TetR_N"/>
    <property type="match status" value="1"/>
</dbReference>
<feature type="domain" description="HTH tetR-type" evidence="5">
    <location>
        <begin position="1"/>
        <end position="54"/>
    </location>
</feature>
<accession>A0A918F7F2</accession>
<dbReference type="SUPFAM" id="SSF48498">
    <property type="entry name" value="Tetracyclin repressor-like, C-terminal domain"/>
    <property type="match status" value="1"/>
</dbReference>
<keyword evidence="3" id="KW-0804">Transcription</keyword>
<proteinExistence type="predicted"/>
<dbReference type="InterPro" id="IPR001647">
    <property type="entry name" value="HTH_TetR"/>
</dbReference>
<organism evidence="6 7">
    <name type="scientific">Deinococcus ruber</name>
    <dbReference type="NCBI Taxonomy" id="1848197"/>
    <lineage>
        <taxon>Bacteria</taxon>
        <taxon>Thermotogati</taxon>
        <taxon>Deinococcota</taxon>
        <taxon>Deinococci</taxon>
        <taxon>Deinococcales</taxon>
        <taxon>Deinococcaceae</taxon>
        <taxon>Deinococcus</taxon>
    </lineage>
</organism>
<reference evidence="6" key="2">
    <citation type="submission" date="2020-09" db="EMBL/GenBank/DDBJ databases">
        <authorList>
            <person name="Sun Q."/>
            <person name="Ohkuma M."/>
        </authorList>
    </citation>
    <scope>NUCLEOTIDE SEQUENCE</scope>
    <source>
        <strain evidence="6">JCM 31311</strain>
    </source>
</reference>
<name>A0A918F7F2_9DEIO</name>
<dbReference type="InterPro" id="IPR036271">
    <property type="entry name" value="Tet_transcr_reg_TetR-rel_C_sf"/>
</dbReference>
<dbReference type="EMBL" id="BMQL01000019">
    <property type="protein sequence ID" value="GGR16195.1"/>
    <property type="molecule type" value="Genomic_DNA"/>
</dbReference>
<evidence type="ECO:0000256" key="1">
    <source>
        <dbReference type="ARBA" id="ARBA00023015"/>
    </source>
</evidence>
<feature type="DNA-binding region" description="H-T-H motif" evidence="4">
    <location>
        <begin position="17"/>
        <end position="36"/>
    </location>
</feature>
<dbReference type="PROSITE" id="PS50977">
    <property type="entry name" value="HTH_TETR_2"/>
    <property type="match status" value="1"/>
</dbReference>
<reference evidence="6" key="1">
    <citation type="journal article" date="2014" name="Int. J. Syst. Evol. Microbiol.">
        <title>Complete genome sequence of Corynebacterium casei LMG S-19264T (=DSM 44701T), isolated from a smear-ripened cheese.</title>
        <authorList>
            <consortium name="US DOE Joint Genome Institute (JGI-PGF)"/>
            <person name="Walter F."/>
            <person name="Albersmeier A."/>
            <person name="Kalinowski J."/>
            <person name="Ruckert C."/>
        </authorList>
    </citation>
    <scope>NUCLEOTIDE SEQUENCE</scope>
    <source>
        <strain evidence="6">JCM 31311</strain>
    </source>
</reference>
<keyword evidence="1" id="KW-0805">Transcription regulation</keyword>
<dbReference type="PANTHER" id="PTHR47506">
    <property type="entry name" value="TRANSCRIPTIONAL REGULATORY PROTEIN"/>
    <property type="match status" value="1"/>
</dbReference>
<keyword evidence="2 4" id="KW-0238">DNA-binding</keyword>
<evidence type="ECO:0000313" key="7">
    <source>
        <dbReference type="Proteomes" id="UP000603865"/>
    </source>
</evidence>
<dbReference type="GO" id="GO:0003677">
    <property type="term" value="F:DNA binding"/>
    <property type="evidence" value="ECO:0007669"/>
    <property type="project" value="UniProtKB-UniRule"/>
</dbReference>
<evidence type="ECO:0000256" key="2">
    <source>
        <dbReference type="ARBA" id="ARBA00023125"/>
    </source>
</evidence>
<protein>
    <submittedName>
        <fullName evidence="6">TetR family transcriptional regulator</fullName>
    </submittedName>
</protein>
<evidence type="ECO:0000313" key="6">
    <source>
        <dbReference type="EMBL" id="GGR16195.1"/>
    </source>
</evidence>
<evidence type="ECO:0000259" key="5">
    <source>
        <dbReference type="PROSITE" id="PS50977"/>
    </source>
</evidence>